<keyword evidence="2" id="KW-1185">Reference proteome</keyword>
<dbReference type="AlphaFoldDB" id="A0A3A5MYF7"/>
<keyword evidence="1" id="KW-0067">ATP-binding</keyword>
<name>A0A3A5MYF7_9MICO</name>
<evidence type="ECO:0000313" key="1">
    <source>
        <dbReference type="EMBL" id="RJT92749.1"/>
    </source>
</evidence>
<sequence length="64" mass="7263">MTLITAQDIIETGRQASLTHSVLVEWAEKGTPKQREYLHGVLLAEHESRQASRRQRLLTAARLP</sequence>
<accession>A0A3A5MYF7</accession>
<evidence type="ECO:0000313" key="2">
    <source>
        <dbReference type="Proteomes" id="UP000272015"/>
    </source>
</evidence>
<dbReference type="Proteomes" id="UP000272015">
    <property type="component" value="Unassembled WGS sequence"/>
</dbReference>
<feature type="non-terminal residue" evidence="1">
    <location>
        <position position="64"/>
    </location>
</feature>
<keyword evidence="1" id="KW-0547">Nucleotide-binding</keyword>
<dbReference type="EMBL" id="QZVS01000006">
    <property type="protein sequence ID" value="RJT92749.1"/>
    <property type="molecule type" value="Genomic_DNA"/>
</dbReference>
<organism evidence="1 2">
    <name type="scientific">Cryobacterium melibiosiphilum</name>
    <dbReference type="NCBI Taxonomy" id="995039"/>
    <lineage>
        <taxon>Bacteria</taxon>
        <taxon>Bacillati</taxon>
        <taxon>Actinomycetota</taxon>
        <taxon>Actinomycetes</taxon>
        <taxon>Micrococcales</taxon>
        <taxon>Microbacteriaceae</taxon>
        <taxon>Cryobacterium</taxon>
    </lineage>
</organism>
<protein>
    <submittedName>
        <fullName evidence="1">ATP-binding protein</fullName>
    </submittedName>
</protein>
<comment type="caution">
    <text evidence="1">The sequence shown here is derived from an EMBL/GenBank/DDBJ whole genome shotgun (WGS) entry which is preliminary data.</text>
</comment>
<reference evidence="1 2" key="1">
    <citation type="submission" date="2018-09" db="EMBL/GenBank/DDBJ databases">
        <title>Novel species of Cryobacterium.</title>
        <authorList>
            <person name="Liu Q."/>
            <person name="Xin Y.-H."/>
        </authorList>
    </citation>
    <scope>NUCLEOTIDE SEQUENCE [LARGE SCALE GENOMIC DNA]</scope>
    <source>
        <strain evidence="1 2">Hh39</strain>
    </source>
</reference>
<gene>
    <name evidence="1" type="ORF">D6T64_00030</name>
</gene>
<proteinExistence type="predicted"/>
<dbReference type="GO" id="GO:0005524">
    <property type="term" value="F:ATP binding"/>
    <property type="evidence" value="ECO:0007669"/>
    <property type="project" value="UniProtKB-KW"/>
</dbReference>